<dbReference type="EMBL" id="JAQQDH010000002">
    <property type="protein sequence ID" value="MFM0443619.1"/>
    <property type="molecule type" value="Genomic_DNA"/>
</dbReference>
<name>A0ABW9BYJ6_9BURK</name>
<evidence type="ECO:0000313" key="2">
    <source>
        <dbReference type="Proteomes" id="UP001629288"/>
    </source>
</evidence>
<dbReference type="Proteomes" id="UP001629288">
    <property type="component" value="Unassembled WGS sequence"/>
</dbReference>
<evidence type="ECO:0000313" key="1">
    <source>
        <dbReference type="EMBL" id="MFM0443619.1"/>
    </source>
</evidence>
<dbReference type="RefSeq" id="WP_408128212.1">
    <property type="nucleotide sequence ID" value="NZ_JAQQDH010000002.1"/>
</dbReference>
<sequence length="411" mass="46661">MLTQFSVTATRGGEWPAIIDKVLNYTEHLTQSNGEEEIAFYFRQLDWLYRERLMSAPQKRRFARLIWAGVELHELPVIPHFYRGAVLTWPQPPERTSVPTTFREWLNAEPIERIERPFEHMGKIVMGFSGVRETLLVNALLSVGNNTNLAWAEHDLLLVCKKLEDWWHEEGTSLTERARASDDSTIMSYLPARLRLIAHVLHRVVAPRISRRATEENGIAAWFERLWEAGLALGTPLVPLLFAGLTWWPEKSDDVVDIVTFIATSHSDQQVVTAALSAAAVWLTTLREQTDASHRYVNWLVESVRSPTCLCLNLKLDSITELLRSGFSRHFEPFKVTLCVALNGLLSELQDDRPISSLQAAAARPLLRVSAVSLLVAMRDKLTPIPEHPAWVGAMQLAESDKLLLIRRLIL</sequence>
<gene>
    <name evidence="1" type="ORF">PQR00_08455</name>
</gene>
<accession>A0ABW9BYJ6</accession>
<comment type="caution">
    <text evidence="1">The sequence shown here is derived from an EMBL/GenBank/DDBJ whole genome shotgun (WGS) entry which is preliminary data.</text>
</comment>
<keyword evidence="2" id="KW-1185">Reference proteome</keyword>
<proteinExistence type="predicted"/>
<reference evidence="1 2" key="1">
    <citation type="journal article" date="2024" name="Chem. Sci.">
        <title>Discovery of megapolipeptins by genome mining of a Burkholderiales bacteria collection.</title>
        <authorList>
            <person name="Paulo B.S."/>
            <person name="Recchia M.J.J."/>
            <person name="Lee S."/>
            <person name="Fergusson C.H."/>
            <person name="Romanowski S.B."/>
            <person name="Hernandez A."/>
            <person name="Krull N."/>
            <person name="Liu D.Y."/>
            <person name="Cavanagh H."/>
            <person name="Bos A."/>
            <person name="Gray C.A."/>
            <person name="Murphy B.T."/>
            <person name="Linington R.G."/>
            <person name="Eustaquio A.S."/>
        </authorList>
    </citation>
    <scope>NUCLEOTIDE SEQUENCE [LARGE SCALE GENOMIC DNA]</scope>
    <source>
        <strain evidence="1 2">RL17-379-BIB-C</strain>
    </source>
</reference>
<protein>
    <submittedName>
        <fullName evidence="1">Uncharacterized protein</fullName>
    </submittedName>
</protein>
<organism evidence="1 2">
    <name type="scientific">Paraburkholderia strydomiana</name>
    <dbReference type="NCBI Taxonomy" id="1245417"/>
    <lineage>
        <taxon>Bacteria</taxon>
        <taxon>Pseudomonadati</taxon>
        <taxon>Pseudomonadota</taxon>
        <taxon>Betaproteobacteria</taxon>
        <taxon>Burkholderiales</taxon>
        <taxon>Burkholderiaceae</taxon>
        <taxon>Paraburkholderia</taxon>
    </lineage>
</organism>